<dbReference type="Proteomes" id="UP000029278">
    <property type="component" value="Unassembled WGS sequence"/>
</dbReference>
<keyword evidence="4" id="KW-1185">Reference proteome</keyword>
<evidence type="ECO:0000256" key="1">
    <source>
        <dbReference type="SAM" id="Phobius"/>
    </source>
</evidence>
<reference evidence="2 4" key="1">
    <citation type="submission" date="2014-04" db="EMBL/GenBank/DDBJ databases">
        <authorList>
            <person name="Bishop-Lilly K.A."/>
            <person name="Broomall S.M."/>
            <person name="Chain P.S."/>
            <person name="Chertkov O."/>
            <person name="Coyne S.R."/>
            <person name="Daligault H.E."/>
            <person name="Davenport K.W."/>
            <person name="Erkkila T."/>
            <person name="Frey K.G."/>
            <person name="Gibbons H.S."/>
            <person name="Gu W."/>
            <person name="Jaissle J."/>
            <person name="Johnson S.L."/>
            <person name="Koroleva G.I."/>
            <person name="Ladner J.T."/>
            <person name="Lo C.-C."/>
            <person name="Minogue T.D."/>
            <person name="Munk C."/>
            <person name="Palacios G.F."/>
            <person name="Redden C.L."/>
            <person name="Rosenzweig C.N."/>
            <person name="Scholz M.B."/>
            <person name="Teshima H."/>
            <person name="Xu Y."/>
        </authorList>
    </citation>
    <scope>NUCLEOTIDE SEQUENCE [LARGE SCALE GENOMIC DNA]</scope>
    <source>
        <strain evidence="2 4">8244</strain>
    </source>
</reference>
<dbReference type="EMBL" id="JMQA01000064">
    <property type="protein sequence ID" value="KFM83727.1"/>
    <property type="molecule type" value="Genomic_DNA"/>
</dbReference>
<comment type="caution">
    <text evidence="2">The sequence shown here is derived from an EMBL/GenBank/DDBJ whole genome shotgun (WGS) entry which is preliminary data.</text>
</comment>
<evidence type="ECO:0000313" key="2">
    <source>
        <dbReference type="EMBL" id="KFM83727.1"/>
    </source>
</evidence>
<accession>A0A090XH34</accession>
<evidence type="ECO:0000313" key="4">
    <source>
        <dbReference type="Proteomes" id="UP000029278"/>
    </source>
</evidence>
<dbReference type="EMBL" id="WNZZ01000004">
    <property type="protein sequence ID" value="MUG22435.1"/>
    <property type="molecule type" value="Genomic_DNA"/>
</dbReference>
<keyword evidence="1" id="KW-0812">Transmembrane</keyword>
<organism evidence="2 4">
    <name type="scientific">Paenibacillus macerans</name>
    <name type="common">Bacillus macerans</name>
    <dbReference type="NCBI Taxonomy" id="44252"/>
    <lineage>
        <taxon>Bacteria</taxon>
        <taxon>Bacillati</taxon>
        <taxon>Bacillota</taxon>
        <taxon>Bacilli</taxon>
        <taxon>Bacillales</taxon>
        <taxon>Paenibacillaceae</taxon>
        <taxon>Paenibacillus</taxon>
    </lineage>
</organism>
<dbReference type="PATRIC" id="fig|44252.3.peg.6723"/>
<gene>
    <name evidence="2" type="ORF">DJ90_5265</name>
    <name evidence="3" type="ORF">GNQ08_08410</name>
</gene>
<sequence>MRGYNLWRPIFLILIALLTNSLVTNLCMLLGMTKDWASNLGFIAMMIAAIITFTRFTKNRRK</sequence>
<evidence type="ECO:0000313" key="3">
    <source>
        <dbReference type="EMBL" id="MUG22435.1"/>
    </source>
</evidence>
<dbReference type="AlphaFoldDB" id="A0A090XH34"/>
<keyword evidence="1" id="KW-1133">Transmembrane helix</keyword>
<feature type="transmembrane region" description="Helical" evidence="1">
    <location>
        <begin position="37"/>
        <end position="56"/>
    </location>
</feature>
<feature type="transmembrane region" description="Helical" evidence="1">
    <location>
        <begin position="12"/>
        <end position="31"/>
    </location>
</feature>
<dbReference type="GeneID" id="77010049"/>
<protein>
    <submittedName>
        <fullName evidence="2">Putative membrane protein</fullName>
    </submittedName>
</protein>
<dbReference type="Proteomes" id="UP000442469">
    <property type="component" value="Unassembled WGS sequence"/>
</dbReference>
<name>A0A090XH34_PAEMA</name>
<reference evidence="3 5" key="2">
    <citation type="submission" date="2019-11" db="EMBL/GenBank/DDBJ databases">
        <title>Draft genome sequences of five Paenibacillus species of dairy origin.</title>
        <authorList>
            <person name="Olajide A.M."/>
            <person name="Chen S."/>
            <person name="Lapointe G."/>
        </authorList>
    </citation>
    <scope>NUCLEOTIDE SEQUENCE [LARGE SCALE GENOMIC DNA]</scope>
    <source>
        <strain evidence="3 5">3CT49</strain>
    </source>
</reference>
<keyword evidence="1" id="KW-0472">Membrane</keyword>
<evidence type="ECO:0000313" key="5">
    <source>
        <dbReference type="Proteomes" id="UP000442469"/>
    </source>
</evidence>
<dbReference type="RefSeq" id="WP_036626846.1">
    <property type="nucleotide sequence ID" value="NZ_BGML01000015.1"/>
</dbReference>
<proteinExistence type="predicted"/>
<dbReference type="OrthoDB" id="2649733at2"/>
<dbReference type="HOGENOM" id="CLU_2899928_0_0_9"/>